<accession>A0A846MG71</accession>
<dbReference type="Proteomes" id="UP000532769">
    <property type="component" value="Unassembled WGS sequence"/>
</dbReference>
<proteinExistence type="predicted"/>
<sequence>MNTFVQLFEAYRSLWSNRSFIKDEELTEECCKSLLYEAIEKELRDEMTHPRTRQSPEIKFYYAIKRIINADLSEQEKLSLIHIYISVMEQIKE</sequence>
<dbReference type="EMBL" id="JAASRS010000001">
    <property type="protein sequence ID" value="NIK15039.1"/>
    <property type="molecule type" value="Genomic_DNA"/>
</dbReference>
<dbReference type="AlphaFoldDB" id="A0A846MG71"/>
<comment type="caution">
    <text evidence="1">The sequence shown here is derived from an EMBL/GenBank/DDBJ whole genome shotgun (WGS) entry which is preliminary data.</text>
</comment>
<organism evidence="1 2">
    <name type="scientific">Saccharococcus thermophilus</name>
    <dbReference type="NCBI Taxonomy" id="29396"/>
    <lineage>
        <taxon>Bacteria</taxon>
        <taxon>Bacillati</taxon>
        <taxon>Bacillota</taxon>
        <taxon>Bacilli</taxon>
        <taxon>Bacillales</taxon>
        <taxon>Anoxybacillaceae</taxon>
        <taxon>Saccharococcus</taxon>
    </lineage>
</organism>
<gene>
    <name evidence="1" type="ORF">BDD39_001549</name>
</gene>
<keyword evidence="2" id="KW-1185">Reference proteome</keyword>
<reference evidence="1 2" key="1">
    <citation type="submission" date="2020-03" db="EMBL/GenBank/DDBJ databases">
        <title>Genomic Encyclopedia of Archaeal and Bacterial Type Strains, Phase II (KMG-II): from individual species to whole genera.</title>
        <authorList>
            <person name="Goeker M."/>
        </authorList>
    </citation>
    <scope>NUCLEOTIDE SEQUENCE [LARGE SCALE GENOMIC DNA]</scope>
    <source>
        <strain evidence="1 2">DSM 4749</strain>
    </source>
</reference>
<dbReference type="RefSeq" id="WP_341801459.1">
    <property type="nucleotide sequence ID" value="NZ_JAASRS010000001.1"/>
</dbReference>
<evidence type="ECO:0000313" key="1">
    <source>
        <dbReference type="EMBL" id="NIK15039.1"/>
    </source>
</evidence>
<protein>
    <submittedName>
        <fullName evidence="1">Uncharacterized protein</fullName>
    </submittedName>
</protein>
<name>A0A846MG71_9BACL</name>
<evidence type="ECO:0000313" key="2">
    <source>
        <dbReference type="Proteomes" id="UP000532769"/>
    </source>
</evidence>